<protein>
    <submittedName>
        <fullName evidence="3">DNA-binding protein</fullName>
    </submittedName>
</protein>
<dbReference type="PANTHER" id="PTHR46797:SF1">
    <property type="entry name" value="METHYLPHOSPHONATE SYNTHASE"/>
    <property type="match status" value="1"/>
</dbReference>
<dbReference type="InterPro" id="IPR001387">
    <property type="entry name" value="Cro/C1-type_HTH"/>
</dbReference>
<dbReference type="Proteomes" id="UP000051888">
    <property type="component" value="Unassembled WGS sequence"/>
</dbReference>
<dbReference type="CDD" id="cd00093">
    <property type="entry name" value="HTH_XRE"/>
    <property type="match status" value="1"/>
</dbReference>
<organism evidence="3 4">
    <name type="scientific">Heyndrickxia shackletonii</name>
    <dbReference type="NCBI Taxonomy" id="157838"/>
    <lineage>
        <taxon>Bacteria</taxon>
        <taxon>Bacillati</taxon>
        <taxon>Bacillota</taxon>
        <taxon>Bacilli</taxon>
        <taxon>Bacillales</taxon>
        <taxon>Bacillaceae</taxon>
        <taxon>Heyndrickxia</taxon>
    </lineage>
</organism>
<dbReference type="SUPFAM" id="SSF47413">
    <property type="entry name" value="lambda repressor-like DNA-binding domains"/>
    <property type="match status" value="1"/>
</dbReference>
<sequence>MLGERIRKLRKQKKMTLEALAGEELTKGMLSLIENNKAKPSMESLAYIAKQLEVDVADLLEEISSQELREILEKAENLFNANLKENPIKYEQVITLIEPIIDKLMQGYESARLLDIYSRCLYYEKKNDWQDYLERAAIIYDQINLTSNRASIGIFRSMVKFTDHDYSFALNSLLEERSHIEANHAYIDPITRVNLDYHESILHFAVGDNQSAEKVMENAIHFSKENRIFYLTDDLYRLAAANALMFKNEEKKSYYLQKIKQYGEFAEDIQSILFYKLFDVMSLNEDKKDYSKALKEIDEFFSEPDTSNIFIHWFHLEKGKALYGLGLFEEAISSLEKVEIPSFACHPFDLSLFYVMDSYKALCHLKLGHTSNALHFANIAVENFAPLPQTPYKDFSQETYDMIKHKM</sequence>
<comment type="caution">
    <text evidence="3">The sequence shown here is derived from an EMBL/GenBank/DDBJ whole genome shotgun (WGS) entry which is preliminary data.</text>
</comment>
<dbReference type="InterPro" id="IPR050807">
    <property type="entry name" value="TransReg_Diox_bact_type"/>
</dbReference>
<dbReference type="STRING" id="157838.AN964_21225"/>
<proteinExistence type="predicted"/>
<evidence type="ECO:0000256" key="1">
    <source>
        <dbReference type="ARBA" id="ARBA00023125"/>
    </source>
</evidence>
<dbReference type="GO" id="GO:0005829">
    <property type="term" value="C:cytosol"/>
    <property type="evidence" value="ECO:0007669"/>
    <property type="project" value="TreeGrafter"/>
</dbReference>
<accession>A0A0Q3WT86</accession>
<dbReference type="PROSITE" id="PS50943">
    <property type="entry name" value="HTH_CROC1"/>
    <property type="match status" value="1"/>
</dbReference>
<dbReference type="PATRIC" id="fig|157838.3.peg.4658"/>
<evidence type="ECO:0000259" key="2">
    <source>
        <dbReference type="PROSITE" id="PS50943"/>
    </source>
</evidence>
<keyword evidence="4" id="KW-1185">Reference proteome</keyword>
<gene>
    <name evidence="3" type="ORF">AN964_21225</name>
</gene>
<dbReference type="InterPro" id="IPR010982">
    <property type="entry name" value="Lambda_DNA-bd_dom_sf"/>
</dbReference>
<dbReference type="GO" id="GO:0003700">
    <property type="term" value="F:DNA-binding transcription factor activity"/>
    <property type="evidence" value="ECO:0007669"/>
    <property type="project" value="TreeGrafter"/>
</dbReference>
<dbReference type="Gene3D" id="1.10.260.40">
    <property type="entry name" value="lambda repressor-like DNA-binding domains"/>
    <property type="match status" value="1"/>
</dbReference>
<reference evidence="3" key="1">
    <citation type="submission" date="2015-09" db="EMBL/GenBank/DDBJ databases">
        <title>Genome sequencing project for genomic taxonomy and phylogenomics of Bacillus-like bacteria.</title>
        <authorList>
            <person name="Liu B."/>
            <person name="Wang J."/>
            <person name="Zhu Y."/>
            <person name="Liu G."/>
            <person name="Chen Q."/>
            <person name="Chen Z."/>
            <person name="Lan J."/>
            <person name="Che J."/>
            <person name="Ge C."/>
            <person name="Shi H."/>
            <person name="Pan Z."/>
            <person name="Liu X."/>
        </authorList>
    </citation>
    <scope>NUCLEOTIDE SEQUENCE [LARGE SCALE GENOMIC DNA]</scope>
    <source>
        <strain evidence="3">LMG 18435</strain>
    </source>
</reference>
<dbReference type="Gene3D" id="1.25.40.10">
    <property type="entry name" value="Tetratricopeptide repeat domain"/>
    <property type="match status" value="1"/>
</dbReference>
<dbReference type="OrthoDB" id="290878at2"/>
<dbReference type="PANTHER" id="PTHR46797">
    <property type="entry name" value="HTH-TYPE TRANSCRIPTIONAL REGULATOR"/>
    <property type="match status" value="1"/>
</dbReference>
<keyword evidence="1 3" id="KW-0238">DNA-binding</keyword>
<name>A0A0Q3WT86_9BACI</name>
<dbReference type="Pfam" id="PF12844">
    <property type="entry name" value="HTH_19"/>
    <property type="match status" value="1"/>
</dbReference>
<evidence type="ECO:0000313" key="4">
    <source>
        <dbReference type="Proteomes" id="UP000051888"/>
    </source>
</evidence>
<dbReference type="EMBL" id="LJJC01000006">
    <property type="protein sequence ID" value="KQL51484.1"/>
    <property type="molecule type" value="Genomic_DNA"/>
</dbReference>
<dbReference type="GO" id="GO:0003677">
    <property type="term" value="F:DNA binding"/>
    <property type="evidence" value="ECO:0007669"/>
    <property type="project" value="UniProtKB-KW"/>
</dbReference>
<dbReference type="AlphaFoldDB" id="A0A0Q3WT86"/>
<evidence type="ECO:0000313" key="3">
    <source>
        <dbReference type="EMBL" id="KQL51484.1"/>
    </source>
</evidence>
<dbReference type="SMART" id="SM00530">
    <property type="entry name" value="HTH_XRE"/>
    <property type="match status" value="1"/>
</dbReference>
<dbReference type="SUPFAM" id="SSF48452">
    <property type="entry name" value="TPR-like"/>
    <property type="match status" value="1"/>
</dbReference>
<feature type="domain" description="HTH cro/C1-type" evidence="2">
    <location>
        <begin position="6"/>
        <end position="59"/>
    </location>
</feature>
<dbReference type="RefSeq" id="WP_055741792.1">
    <property type="nucleotide sequence ID" value="NZ_JAAIWL010000028.1"/>
</dbReference>
<dbReference type="InterPro" id="IPR011990">
    <property type="entry name" value="TPR-like_helical_dom_sf"/>
</dbReference>